<keyword evidence="3 5" id="KW-1133">Transmembrane helix</keyword>
<accession>A0A1F8F7I7</accession>
<dbReference type="InterPro" id="IPR058533">
    <property type="entry name" value="Cation_efflux_TM"/>
</dbReference>
<dbReference type="GO" id="GO:0008324">
    <property type="term" value="F:monoatomic cation transmembrane transporter activity"/>
    <property type="evidence" value="ECO:0007669"/>
    <property type="project" value="InterPro"/>
</dbReference>
<name>A0A1F8F7I7_9BACT</name>
<organism evidence="7 8">
    <name type="scientific">Candidatus Yanofskybacteria bacterium RIFCSPHIGHO2_02_FULL_41_11</name>
    <dbReference type="NCBI Taxonomy" id="1802675"/>
    <lineage>
        <taxon>Bacteria</taxon>
        <taxon>Candidatus Yanofskyibacteriota</taxon>
    </lineage>
</organism>
<keyword evidence="4 5" id="KW-0472">Membrane</keyword>
<evidence type="ECO:0000256" key="3">
    <source>
        <dbReference type="ARBA" id="ARBA00022989"/>
    </source>
</evidence>
<proteinExistence type="predicted"/>
<protein>
    <recommendedName>
        <fullName evidence="6">Cation efflux protein transmembrane domain-containing protein</fullName>
    </recommendedName>
</protein>
<evidence type="ECO:0000313" key="7">
    <source>
        <dbReference type="EMBL" id="OGN08216.1"/>
    </source>
</evidence>
<dbReference type="Pfam" id="PF01545">
    <property type="entry name" value="Cation_efflux"/>
    <property type="match status" value="1"/>
</dbReference>
<dbReference type="Gene3D" id="1.20.1510.10">
    <property type="entry name" value="Cation efflux protein transmembrane domain"/>
    <property type="match status" value="1"/>
</dbReference>
<evidence type="ECO:0000256" key="4">
    <source>
        <dbReference type="ARBA" id="ARBA00023136"/>
    </source>
</evidence>
<dbReference type="GO" id="GO:0016020">
    <property type="term" value="C:membrane"/>
    <property type="evidence" value="ECO:0007669"/>
    <property type="project" value="UniProtKB-SubCell"/>
</dbReference>
<feature type="domain" description="Cation efflux protein transmembrane" evidence="6">
    <location>
        <begin position="15"/>
        <end position="121"/>
    </location>
</feature>
<feature type="transmembrane region" description="Helical" evidence="5">
    <location>
        <begin position="104"/>
        <end position="123"/>
    </location>
</feature>
<dbReference type="SUPFAM" id="SSF161111">
    <property type="entry name" value="Cation efflux protein transmembrane domain-like"/>
    <property type="match status" value="1"/>
</dbReference>
<evidence type="ECO:0000313" key="8">
    <source>
        <dbReference type="Proteomes" id="UP000177167"/>
    </source>
</evidence>
<sequence length="124" mass="13869">MEDHASHRKVFLKVLITNVAVFLAELTIALYSGSLTMLSDSFHVFIHIFSSIIAYISETGFLKLEPAKLKKYSALINVNLFFISAGVILKKAVERLDRPLDLEIGWLFFVIASLGLFANMYGAN</sequence>
<reference evidence="7 8" key="1">
    <citation type="journal article" date="2016" name="Nat. Commun.">
        <title>Thousands of microbial genomes shed light on interconnected biogeochemical processes in an aquifer system.</title>
        <authorList>
            <person name="Anantharaman K."/>
            <person name="Brown C.T."/>
            <person name="Hug L.A."/>
            <person name="Sharon I."/>
            <person name="Castelle C.J."/>
            <person name="Probst A.J."/>
            <person name="Thomas B.C."/>
            <person name="Singh A."/>
            <person name="Wilkins M.J."/>
            <person name="Karaoz U."/>
            <person name="Brodie E.L."/>
            <person name="Williams K.H."/>
            <person name="Hubbard S.S."/>
            <person name="Banfield J.F."/>
        </authorList>
    </citation>
    <scope>NUCLEOTIDE SEQUENCE [LARGE SCALE GENOMIC DNA]</scope>
</reference>
<feature type="transmembrane region" description="Helical" evidence="5">
    <location>
        <begin position="74"/>
        <end position="92"/>
    </location>
</feature>
<feature type="transmembrane region" description="Helical" evidence="5">
    <location>
        <begin position="44"/>
        <end position="62"/>
    </location>
</feature>
<comment type="caution">
    <text evidence="7">The sequence shown here is derived from an EMBL/GenBank/DDBJ whole genome shotgun (WGS) entry which is preliminary data.</text>
</comment>
<evidence type="ECO:0000256" key="1">
    <source>
        <dbReference type="ARBA" id="ARBA00004141"/>
    </source>
</evidence>
<gene>
    <name evidence="7" type="ORF">A3J46_01105</name>
</gene>
<dbReference type="InterPro" id="IPR027469">
    <property type="entry name" value="Cation_efflux_TMD_sf"/>
</dbReference>
<keyword evidence="2 5" id="KW-0812">Transmembrane</keyword>
<feature type="transmembrane region" description="Helical" evidence="5">
    <location>
        <begin position="12"/>
        <end position="32"/>
    </location>
</feature>
<dbReference type="EMBL" id="MGJP01000067">
    <property type="protein sequence ID" value="OGN08216.1"/>
    <property type="molecule type" value="Genomic_DNA"/>
</dbReference>
<evidence type="ECO:0000256" key="2">
    <source>
        <dbReference type="ARBA" id="ARBA00022692"/>
    </source>
</evidence>
<dbReference type="Proteomes" id="UP000177167">
    <property type="component" value="Unassembled WGS sequence"/>
</dbReference>
<evidence type="ECO:0000256" key="5">
    <source>
        <dbReference type="SAM" id="Phobius"/>
    </source>
</evidence>
<evidence type="ECO:0000259" key="6">
    <source>
        <dbReference type="Pfam" id="PF01545"/>
    </source>
</evidence>
<dbReference type="AlphaFoldDB" id="A0A1F8F7I7"/>
<comment type="subcellular location">
    <subcellularLocation>
        <location evidence="1">Membrane</location>
        <topology evidence="1">Multi-pass membrane protein</topology>
    </subcellularLocation>
</comment>